<dbReference type="HOGENOM" id="CLU_1697790_0_0_1"/>
<dbReference type="PANTHER" id="PTHR31854">
    <property type="entry name" value="TUBULIN POLYGLUTAMYLASE COMPLEX SUBUNIT 2"/>
    <property type="match status" value="1"/>
</dbReference>
<reference evidence="1 2" key="1">
    <citation type="journal article" date="2008" name="Nature">
        <title>The genome of the model beetle and pest Tribolium castaneum.</title>
        <authorList>
            <consortium name="Tribolium Genome Sequencing Consortium"/>
            <person name="Richards S."/>
            <person name="Gibbs R.A."/>
            <person name="Weinstock G.M."/>
            <person name="Brown S.J."/>
            <person name="Denell R."/>
            <person name="Beeman R.W."/>
            <person name="Gibbs R."/>
            <person name="Beeman R.W."/>
            <person name="Brown S.J."/>
            <person name="Bucher G."/>
            <person name="Friedrich M."/>
            <person name="Grimmelikhuijzen C.J."/>
            <person name="Klingler M."/>
            <person name="Lorenzen M."/>
            <person name="Richards S."/>
            <person name="Roth S."/>
            <person name="Schroder R."/>
            <person name="Tautz D."/>
            <person name="Zdobnov E.M."/>
            <person name="Muzny D."/>
            <person name="Gibbs R.A."/>
            <person name="Weinstock G.M."/>
            <person name="Attaway T."/>
            <person name="Bell S."/>
            <person name="Buhay C.J."/>
            <person name="Chandrabose M.N."/>
            <person name="Chavez D."/>
            <person name="Clerk-Blankenburg K.P."/>
            <person name="Cree A."/>
            <person name="Dao M."/>
            <person name="Davis C."/>
            <person name="Chacko J."/>
            <person name="Dinh H."/>
            <person name="Dugan-Rocha S."/>
            <person name="Fowler G."/>
            <person name="Garner T.T."/>
            <person name="Garnes J."/>
            <person name="Gnirke A."/>
            <person name="Hawes A."/>
            <person name="Hernandez J."/>
            <person name="Hines S."/>
            <person name="Holder M."/>
            <person name="Hume J."/>
            <person name="Jhangiani S.N."/>
            <person name="Joshi V."/>
            <person name="Khan Z.M."/>
            <person name="Jackson L."/>
            <person name="Kovar C."/>
            <person name="Kowis A."/>
            <person name="Lee S."/>
            <person name="Lewis L.R."/>
            <person name="Margolis J."/>
            <person name="Morgan M."/>
            <person name="Nazareth L.V."/>
            <person name="Nguyen N."/>
            <person name="Okwuonu G."/>
            <person name="Parker D."/>
            <person name="Richards S."/>
            <person name="Ruiz S.J."/>
            <person name="Santibanez J."/>
            <person name="Savard J."/>
            <person name="Scherer S.E."/>
            <person name="Schneider B."/>
            <person name="Sodergren E."/>
            <person name="Tautz D."/>
            <person name="Vattahil S."/>
            <person name="Villasana D."/>
            <person name="White C.S."/>
            <person name="Wright R."/>
            <person name="Park Y."/>
            <person name="Beeman R.W."/>
            <person name="Lord J."/>
            <person name="Oppert B."/>
            <person name="Lorenzen M."/>
            <person name="Brown S."/>
            <person name="Wang L."/>
            <person name="Savard J."/>
            <person name="Tautz D."/>
            <person name="Richards S."/>
            <person name="Weinstock G."/>
            <person name="Gibbs R.A."/>
            <person name="Liu Y."/>
            <person name="Worley K."/>
            <person name="Weinstock G."/>
            <person name="Elsik C.G."/>
            <person name="Reese J.T."/>
            <person name="Elhaik E."/>
            <person name="Landan G."/>
            <person name="Graur D."/>
            <person name="Arensburger P."/>
            <person name="Atkinson P."/>
            <person name="Beeman R.W."/>
            <person name="Beidler J."/>
            <person name="Brown S.J."/>
            <person name="Demuth J.P."/>
            <person name="Drury D.W."/>
            <person name="Du Y.Z."/>
            <person name="Fujiwara H."/>
            <person name="Lorenzen M."/>
            <person name="Maselli V."/>
            <person name="Osanai M."/>
            <person name="Park Y."/>
            <person name="Robertson H.M."/>
            <person name="Tu Z."/>
            <person name="Wang J.J."/>
            <person name="Wang S."/>
            <person name="Richards S."/>
            <person name="Song H."/>
            <person name="Zhang L."/>
            <person name="Sodergren E."/>
            <person name="Werner D."/>
            <person name="Stanke M."/>
            <person name="Morgenstern B."/>
            <person name="Solovyev V."/>
            <person name="Kosarev P."/>
            <person name="Brown G."/>
            <person name="Chen H.C."/>
            <person name="Ermolaeva O."/>
            <person name="Hlavina W."/>
            <person name="Kapustin Y."/>
            <person name="Kiryutin B."/>
            <person name="Kitts P."/>
            <person name="Maglott D."/>
            <person name="Pruitt K."/>
            <person name="Sapojnikov V."/>
            <person name="Souvorov A."/>
            <person name="Mackey A.J."/>
            <person name="Waterhouse R.M."/>
            <person name="Wyder S."/>
            <person name="Zdobnov E.M."/>
            <person name="Zdobnov E.M."/>
            <person name="Wyder S."/>
            <person name="Kriventseva E.V."/>
            <person name="Kadowaki T."/>
            <person name="Bork P."/>
            <person name="Aranda M."/>
            <person name="Bao R."/>
            <person name="Beermann A."/>
            <person name="Berns N."/>
            <person name="Bolognesi R."/>
            <person name="Bonneton F."/>
            <person name="Bopp D."/>
            <person name="Brown S.J."/>
            <person name="Bucher G."/>
            <person name="Butts T."/>
            <person name="Chaumot A."/>
            <person name="Denell R.E."/>
            <person name="Ferrier D.E."/>
            <person name="Friedrich M."/>
            <person name="Gordon C.M."/>
            <person name="Jindra M."/>
            <person name="Klingler M."/>
            <person name="Lan Q."/>
            <person name="Lattorff H.M."/>
            <person name="Laudet V."/>
            <person name="von Levetsow C."/>
            <person name="Liu Z."/>
            <person name="Lutz R."/>
            <person name="Lynch J.A."/>
            <person name="da Fonseca R.N."/>
            <person name="Posnien N."/>
            <person name="Reuter R."/>
            <person name="Roth S."/>
            <person name="Savard J."/>
            <person name="Schinko J.B."/>
            <person name="Schmitt C."/>
            <person name="Schoppmeier M."/>
            <person name="Schroder R."/>
            <person name="Shippy T.D."/>
            <person name="Simonnet F."/>
            <person name="Marques-Souza H."/>
            <person name="Tautz D."/>
            <person name="Tomoyasu Y."/>
            <person name="Trauner J."/>
            <person name="Van der Zee M."/>
            <person name="Vervoort M."/>
            <person name="Wittkopp N."/>
            <person name="Wimmer E.A."/>
            <person name="Yang X."/>
            <person name="Jones A.K."/>
            <person name="Sattelle D.B."/>
            <person name="Ebert P.R."/>
            <person name="Nelson D."/>
            <person name="Scott J.G."/>
            <person name="Beeman R.W."/>
            <person name="Muthukrishnan S."/>
            <person name="Kramer K.J."/>
            <person name="Arakane Y."/>
            <person name="Beeman R.W."/>
            <person name="Zhu Q."/>
            <person name="Hogenkamp D."/>
            <person name="Dixit R."/>
            <person name="Oppert B."/>
            <person name="Jiang H."/>
            <person name="Zou Z."/>
            <person name="Marshall J."/>
            <person name="Elpidina E."/>
            <person name="Vinokurov K."/>
            <person name="Oppert C."/>
            <person name="Zou Z."/>
            <person name="Evans J."/>
            <person name="Lu Z."/>
            <person name="Zhao P."/>
            <person name="Sumathipala N."/>
            <person name="Altincicek B."/>
            <person name="Vilcinskas A."/>
            <person name="Williams M."/>
            <person name="Hultmark D."/>
            <person name="Hetru C."/>
            <person name="Jiang H."/>
            <person name="Grimmelikhuijzen C.J."/>
            <person name="Hauser F."/>
            <person name="Cazzamali G."/>
            <person name="Williamson M."/>
            <person name="Park Y."/>
            <person name="Li B."/>
            <person name="Tanaka Y."/>
            <person name="Predel R."/>
            <person name="Neupert S."/>
            <person name="Schachtner J."/>
            <person name="Verleyen P."/>
            <person name="Raible F."/>
            <person name="Bork P."/>
            <person name="Friedrich M."/>
            <person name="Walden K.K."/>
            <person name="Robertson H.M."/>
            <person name="Angeli S."/>
            <person name="Foret S."/>
            <person name="Bucher G."/>
            <person name="Schuetz S."/>
            <person name="Maleszka R."/>
            <person name="Wimmer E.A."/>
            <person name="Beeman R.W."/>
            <person name="Lorenzen M."/>
            <person name="Tomoyasu Y."/>
            <person name="Miller S.C."/>
            <person name="Grossmann D."/>
            <person name="Bucher G."/>
        </authorList>
    </citation>
    <scope>NUCLEOTIDE SEQUENCE [LARGE SCALE GENOMIC DNA]</scope>
    <source>
        <strain evidence="1 2">Georgia GA2</strain>
    </source>
</reference>
<gene>
    <name evidence="1" type="primary">AUGUSTUS-3.0.2_02430</name>
    <name evidence="1" type="ORF">TcasGA2_TC002430</name>
</gene>
<dbReference type="AlphaFoldDB" id="D6WIG3"/>
<dbReference type="InterPro" id="IPR039231">
    <property type="entry name" value="TPGS2"/>
</dbReference>
<dbReference type="EMBL" id="KQ971334">
    <property type="protein sequence ID" value="EEZ99673.1"/>
    <property type="molecule type" value="Genomic_DNA"/>
</dbReference>
<keyword evidence="2" id="KW-1185">Reference proteome</keyword>
<proteinExistence type="predicted"/>
<dbReference type="PhylomeDB" id="D6WIG3"/>
<sequence>MEKLVTTDTMYLTEGGIKILAPYSKIHVLAKMDDNNCVVLAQFNPSKPPSIWLYYKMKIFYLISEDFVTYFRMALAHMGVPGWQLAVLKATLPEWSSEMIHILAPGIFENKLLVDKSELNIVDSSIFVFEDLVSDCEDVNSECDRKKPVKNKPKK</sequence>
<protein>
    <submittedName>
        <fullName evidence="1">Uncharacterized protein</fullName>
    </submittedName>
</protein>
<organism evidence="1 2">
    <name type="scientific">Tribolium castaneum</name>
    <name type="common">Red flour beetle</name>
    <dbReference type="NCBI Taxonomy" id="7070"/>
    <lineage>
        <taxon>Eukaryota</taxon>
        <taxon>Metazoa</taxon>
        <taxon>Ecdysozoa</taxon>
        <taxon>Arthropoda</taxon>
        <taxon>Hexapoda</taxon>
        <taxon>Insecta</taxon>
        <taxon>Pterygota</taxon>
        <taxon>Neoptera</taxon>
        <taxon>Endopterygota</taxon>
        <taxon>Coleoptera</taxon>
        <taxon>Polyphaga</taxon>
        <taxon>Cucujiformia</taxon>
        <taxon>Tenebrionidae</taxon>
        <taxon>Tenebrionidae incertae sedis</taxon>
        <taxon>Tribolium</taxon>
    </lineage>
</organism>
<evidence type="ECO:0000313" key="2">
    <source>
        <dbReference type="Proteomes" id="UP000007266"/>
    </source>
</evidence>
<reference evidence="1 2" key="2">
    <citation type="journal article" date="2010" name="Nucleic Acids Res.">
        <title>BeetleBase in 2010: revisions to provide comprehensive genomic information for Tribolium castaneum.</title>
        <authorList>
            <person name="Kim H.S."/>
            <person name="Murphy T."/>
            <person name="Xia J."/>
            <person name="Caragea D."/>
            <person name="Park Y."/>
            <person name="Beeman R.W."/>
            <person name="Lorenzen M.D."/>
            <person name="Butcher S."/>
            <person name="Manak J.R."/>
            <person name="Brown S.J."/>
        </authorList>
    </citation>
    <scope>GENOME REANNOTATION</scope>
    <source>
        <strain evidence="1 2">Georgia GA2</strain>
    </source>
</reference>
<accession>D6WIG3</accession>
<dbReference type="PANTHER" id="PTHR31854:SF2">
    <property type="entry name" value="TUBULIN POLYGLUTAMYLASE COMPLEX SUBUNIT 2"/>
    <property type="match status" value="1"/>
</dbReference>
<dbReference type="KEGG" id="tca:103312509"/>
<evidence type="ECO:0000313" key="1">
    <source>
        <dbReference type="EMBL" id="EEZ99673.1"/>
    </source>
</evidence>
<dbReference type="Proteomes" id="UP000007266">
    <property type="component" value="Linkage group 3"/>
</dbReference>
<dbReference type="OrthoDB" id="10249691at2759"/>
<name>D6WIG3_TRICA</name>